<name>A0A1F7X0U6_9BACT</name>
<dbReference type="PROSITE" id="PS51459">
    <property type="entry name" value="FIDO"/>
    <property type="match status" value="1"/>
</dbReference>
<dbReference type="AlphaFoldDB" id="A0A1F7X0U6"/>
<feature type="domain" description="Fido" evidence="4">
    <location>
        <begin position="96"/>
        <end position="241"/>
    </location>
</feature>
<dbReference type="Pfam" id="PF02661">
    <property type="entry name" value="Fic"/>
    <property type="match status" value="1"/>
</dbReference>
<dbReference type="Gene3D" id="1.10.3290.10">
    <property type="entry name" value="Fido-like domain"/>
    <property type="match status" value="1"/>
</dbReference>
<dbReference type="Gene3D" id="1.10.10.10">
    <property type="entry name" value="Winged helix-like DNA-binding domain superfamily/Winged helix DNA-binding domain"/>
    <property type="match status" value="1"/>
</dbReference>
<protein>
    <recommendedName>
        <fullName evidence="4">Fido domain-containing protein</fullName>
    </recommendedName>
</protein>
<sequence>MLIPPKYQLTNKISELLSSIQGSRDVIESLIIPPEIEQNIRRKSTLNSSLYSARIEGNQLTMDMLSIISPKDQRKIEVYNILKALNWINEKKRRKLTEKDILTLHRITMNGLIDLNNLGQFRNNMEAIFNSAGIAIYMPPPPRFINPSIMKLMKYINSSKEQFVPIKAVLSHYFFEKIHPFLDGSGRVGRLLIQMTLHNQGYGMKGILPLEEYLDNHRSEYYRMLEEPEKDATYYVEFMLEAISEAAKKGKELILQNQSPTIEDSLLPRRAEILRIIKDHKMVNFDQIRRRFVNINERTLRYDIKKLLDNRLINKLGMTKGVYYTTQRSSSKQN</sequence>
<evidence type="ECO:0000256" key="1">
    <source>
        <dbReference type="PIRSR" id="PIRSR640198-1"/>
    </source>
</evidence>
<feature type="active site" evidence="1">
    <location>
        <position position="179"/>
    </location>
</feature>
<proteinExistence type="predicted"/>
<evidence type="ECO:0000259" key="4">
    <source>
        <dbReference type="PROSITE" id="PS51459"/>
    </source>
</evidence>
<feature type="binding site" evidence="2">
    <location>
        <begin position="221"/>
        <end position="222"/>
    </location>
    <ligand>
        <name>ATP</name>
        <dbReference type="ChEBI" id="CHEBI:30616"/>
    </ligand>
</feature>
<keyword evidence="2" id="KW-0067">ATP-binding</keyword>
<dbReference type="InterPro" id="IPR003812">
    <property type="entry name" value="Fido"/>
</dbReference>
<keyword evidence="2" id="KW-0547">Nucleotide-binding</keyword>
<dbReference type="EMBL" id="MGFQ01000043">
    <property type="protein sequence ID" value="OGM08523.1"/>
    <property type="molecule type" value="Genomic_DNA"/>
</dbReference>
<organism evidence="5 6">
    <name type="scientific">Candidatus Woesebacteria bacterium RBG_13_36_22</name>
    <dbReference type="NCBI Taxonomy" id="1802478"/>
    <lineage>
        <taxon>Bacteria</taxon>
        <taxon>Candidatus Woeseibacteriota</taxon>
    </lineage>
</organism>
<dbReference type="PANTHER" id="PTHR13504">
    <property type="entry name" value="FIDO DOMAIN-CONTAINING PROTEIN DDB_G0283145"/>
    <property type="match status" value="1"/>
</dbReference>
<dbReference type="SUPFAM" id="SSF140931">
    <property type="entry name" value="Fic-like"/>
    <property type="match status" value="1"/>
</dbReference>
<dbReference type="GO" id="GO:0005524">
    <property type="term" value="F:ATP binding"/>
    <property type="evidence" value="ECO:0007669"/>
    <property type="project" value="UniProtKB-KW"/>
</dbReference>
<dbReference type="InterPro" id="IPR040198">
    <property type="entry name" value="Fido_containing"/>
</dbReference>
<feature type="site" description="Important for autoinhibition of adenylyltransferase activity" evidence="3">
    <location>
        <position position="56"/>
    </location>
</feature>
<dbReference type="InterPro" id="IPR036388">
    <property type="entry name" value="WH-like_DNA-bd_sf"/>
</dbReference>
<evidence type="ECO:0000313" key="5">
    <source>
        <dbReference type="EMBL" id="OGM08523.1"/>
    </source>
</evidence>
<evidence type="ECO:0000313" key="6">
    <source>
        <dbReference type="Proteomes" id="UP000176939"/>
    </source>
</evidence>
<comment type="caution">
    <text evidence="5">The sequence shown here is derived from an EMBL/GenBank/DDBJ whole genome shotgun (WGS) entry which is preliminary data.</text>
</comment>
<evidence type="ECO:0000256" key="2">
    <source>
        <dbReference type="PIRSR" id="PIRSR640198-2"/>
    </source>
</evidence>
<dbReference type="PANTHER" id="PTHR13504:SF38">
    <property type="entry name" value="FIDO DOMAIN-CONTAINING PROTEIN"/>
    <property type="match status" value="1"/>
</dbReference>
<feature type="binding site" evidence="2">
    <location>
        <begin position="183"/>
        <end position="190"/>
    </location>
    <ligand>
        <name>ATP</name>
        <dbReference type="ChEBI" id="CHEBI:30616"/>
    </ligand>
</feature>
<reference evidence="5 6" key="1">
    <citation type="journal article" date="2016" name="Nat. Commun.">
        <title>Thousands of microbial genomes shed light on interconnected biogeochemical processes in an aquifer system.</title>
        <authorList>
            <person name="Anantharaman K."/>
            <person name="Brown C.T."/>
            <person name="Hug L.A."/>
            <person name="Sharon I."/>
            <person name="Castelle C.J."/>
            <person name="Probst A.J."/>
            <person name="Thomas B.C."/>
            <person name="Singh A."/>
            <person name="Wilkins M.J."/>
            <person name="Karaoz U."/>
            <person name="Brodie E.L."/>
            <person name="Williams K.H."/>
            <person name="Hubbard S.S."/>
            <person name="Banfield J.F."/>
        </authorList>
    </citation>
    <scope>NUCLEOTIDE SEQUENCE [LARGE SCALE GENOMIC DNA]</scope>
</reference>
<evidence type="ECO:0000256" key="3">
    <source>
        <dbReference type="PIRSR" id="PIRSR640198-3"/>
    </source>
</evidence>
<dbReference type="Proteomes" id="UP000176939">
    <property type="component" value="Unassembled WGS sequence"/>
</dbReference>
<accession>A0A1F7X0U6</accession>
<gene>
    <name evidence="5" type="ORF">A2Z67_02215</name>
</gene>
<dbReference type="InterPro" id="IPR036597">
    <property type="entry name" value="Fido-like_dom_sf"/>
</dbReference>